<keyword evidence="8" id="KW-0902">Two-component regulatory system</keyword>
<dbReference type="FunFam" id="1.10.287.130:FF:000045">
    <property type="entry name" value="Two-component system sensor histidine kinase/response regulator"/>
    <property type="match status" value="1"/>
</dbReference>
<dbReference type="InterPro" id="IPR011123">
    <property type="entry name" value="Y_Y_Y"/>
</dbReference>
<dbReference type="PANTHER" id="PTHR43547:SF2">
    <property type="entry name" value="HYBRID SIGNAL TRANSDUCTION HISTIDINE KINASE C"/>
    <property type="match status" value="1"/>
</dbReference>
<dbReference type="EMBL" id="SLUP01000009">
    <property type="protein sequence ID" value="TCL63475.1"/>
    <property type="molecule type" value="Genomic_DNA"/>
</dbReference>
<protein>
    <recommendedName>
        <fullName evidence="2">histidine kinase</fullName>
        <ecNumber evidence="2">2.7.13.3</ecNumber>
    </recommendedName>
</protein>
<dbReference type="FunFam" id="3.30.565.10:FF:000037">
    <property type="entry name" value="Hybrid sensor histidine kinase/response regulator"/>
    <property type="match status" value="1"/>
</dbReference>
<evidence type="ECO:0000313" key="17">
    <source>
        <dbReference type="Proteomes" id="UP000295455"/>
    </source>
</evidence>
<dbReference type="SMART" id="SM00387">
    <property type="entry name" value="HATPase_c"/>
    <property type="match status" value="1"/>
</dbReference>
<dbReference type="InterPro" id="IPR003661">
    <property type="entry name" value="HisK_dim/P_dom"/>
</dbReference>
<evidence type="ECO:0000259" key="13">
    <source>
        <dbReference type="PROSITE" id="PS01124"/>
    </source>
</evidence>
<dbReference type="Pfam" id="PF02518">
    <property type="entry name" value="HATPase_c"/>
    <property type="match status" value="1"/>
</dbReference>
<reference evidence="16 17" key="1">
    <citation type="submission" date="2019-03" db="EMBL/GenBank/DDBJ databases">
        <title>Genomic Encyclopedia of Type Strains, Phase IV (KMG-IV): sequencing the most valuable type-strain genomes for metagenomic binning, comparative biology and taxonomic classification.</title>
        <authorList>
            <person name="Goeker M."/>
        </authorList>
    </citation>
    <scope>NUCLEOTIDE SEQUENCE [LARGE SCALE GENOMIC DNA]</scope>
    <source>
        <strain evidence="16 17">DSM 18792</strain>
    </source>
</reference>
<dbReference type="PROSITE" id="PS01124">
    <property type="entry name" value="HTH_ARAC_FAMILY_2"/>
    <property type="match status" value="1"/>
</dbReference>
<feature type="domain" description="Histidine kinase" evidence="14">
    <location>
        <begin position="863"/>
        <end position="1096"/>
    </location>
</feature>
<feature type="domain" description="HTH araC/xylS-type" evidence="13">
    <location>
        <begin position="1289"/>
        <end position="1388"/>
    </location>
</feature>
<dbReference type="Gene3D" id="3.40.50.2300">
    <property type="match status" value="1"/>
</dbReference>
<evidence type="ECO:0000256" key="12">
    <source>
        <dbReference type="SAM" id="MobiDB-lite"/>
    </source>
</evidence>
<dbReference type="InterPro" id="IPR018060">
    <property type="entry name" value="HTH_AraC"/>
</dbReference>
<dbReference type="PROSITE" id="PS50109">
    <property type="entry name" value="HIS_KIN"/>
    <property type="match status" value="1"/>
</dbReference>
<dbReference type="SUPFAM" id="SSF46689">
    <property type="entry name" value="Homeodomain-like"/>
    <property type="match status" value="1"/>
</dbReference>
<keyword evidence="10" id="KW-0804">Transcription</keyword>
<keyword evidence="17" id="KW-1185">Reference proteome</keyword>
<dbReference type="Gene3D" id="3.30.565.10">
    <property type="entry name" value="Histidine kinase-like ATPase, C-terminal domain"/>
    <property type="match status" value="1"/>
</dbReference>
<dbReference type="RefSeq" id="WP_132218986.1">
    <property type="nucleotide sequence ID" value="NZ_OX156936.1"/>
</dbReference>
<dbReference type="Proteomes" id="UP000295455">
    <property type="component" value="Unassembled WGS sequence"/>
</dbReference>
<dbReference type="SUPFAM" id="SSF52172">
    <property type="entry name" value="CheY-like"/>
    <property type="match status" value="1"/>
</dbReference>
<dbReference type="PANTHER" id="PTHR43547">
    <property type="entry name" value="TWO-COMPONENT HISTIDINE KINASE"/>
    <property type="match status" value="1"/>
</dbReference>
<feature type="modified residue" description="4-aspartylphosphate" evidence="11">
    <location>
        <position position="1190"/>
    </location>
</feature>
<dbReference type="Pfam" id="PF07495">
    <property type="entry name" value="Y_Y_Y"/>
    <property type="match status" value="1"/>
</dbReference>
<dbReference type="SUPFAM" id="SSF55874">
    <property type="entry name" value="ATPase domain of HSP90 chaperone/DNA topoisomerase II/histidine kinase"/>
    <property type="match status" value="1"/>
</dbReference>
<organism evidence="16 17">
    <name type="scientific">Mariniflexile fucanivorans</name>
    <dbReference type="NCBI Taxonomy" id="264023"/>
    <lineage>
        <taxon>Bacteria</taxon>
        <taxon>Pseudomonadati</taxon>
        <taxon>Bacteroidota</taxon>
        <taxon>Flavobacteriia</taxon>
        <taxon>Flavobacteriales</taxon>
        <taxon>Flavobacteriaceae</taxon>
        <taxon>Mariniflexile</taxon>
    </lineage>
</organism>
<evidence type="ECO:0000313" key="16">
    <source>
        <dbReference type="EMBL" id="TCL63475.1"/>
    </source>
</evidence>
<dbReference type="GO" id="GO:0000155">
    <property type="term" value="F:phosphorelay sensor kinase activity"/>
    <property type="evidence" value="ECO:0007669"/>
    <property type="project" value="InterPro"/>
</dbReference>
<dbReference type="FunFam" id="2.60.40.10:FF:000791">
    <property type="entry name" value="Two-component system sensor histidine kinase/response regulator"/>
    <property type="match status" value="1"/>
</dbReference>
<dbReference type="Pfam" id="PF00072">
    <property type="entry name" value="Response_reg"/>
    <property type="match status" value="1"/>
</dbReference>
<keyword evidence="5" id="KW-0547">Nucleotide-binding</keyword>
<dbReference type="CDD" id="cd17574">
    <property type="entry name" value="REC_OmpR"/>
    <property type="match status" value="1"/>
</dbReference>
<feature type="domain" description="Response regulatory" evidence="15">
    <location>
        <begin position="1142"/>
        <end position="1257"/>
    </location>
</feature>
<comment type="catalytic activity">
    <reaction evidence="1">
        <text>ATP + protein L-histidine = ADP + protein N-phospho-L-histidine.</text>
        <dbReference type="EC" id="2.7.13.3"/>
    </reaction>
</comment>
<dbReference type="InterPro" id="IPR001789">
    <property type="entry name" value="Sig_transdc_resp-reg_receiver"/>
</dbReference>
<dbReference type="SUPFAM" id="SSF50998">
    <property type="entry name" value="Quinoprotein alcohol dehydrogenase-like"/>
    <property type="match status" value="1"/>
</dbReference>
<keyword evidence="9" id="KW-0805">Transcription regulation</keyword>
<dbReference type="InterPro" id="IPR005467">
    <property type="entry name" value="His_kinase_dom"/>
</dbReference>
<dbReference type="InterPro" id="IPR003594">
    <property type="entry name" value="HATPase_dom"/>
</dbReference>
<evidence type="ECO:0000256" key="5">
    <source>
        <dbReference type="ARBA" id="ARBA00022741"/>
    </source>
</evidence>
<dbReference type="InterPro" id="IPR036097">
    <property type="entry name" value="HisK_dim/P_sf"/>
</dbReference>
<dbReference type="SMART" id="SM00342">
    <property type="entry name" value="HTH_ARAC"/>
    <property type="match status" value="1"/>
</dbReference>
<keyword evidence="4" id="KW-0808">Transferase</keyword>
<dbReference type="SUPFAM" id="SSF63829">
    <property type="entry name" value="Calcium-dependent phosphotriesterase"/>
    <property type="match status" value="1"/>
</dbReference>
<evidence type="ECO:0000256" key="3">
    <source>
        <dbReference type="ARBA" id="ARBA00022553"/>
    </source>
</evidence>
<evidence type="ECO:0000256" key="10">
    <source>
        <dbReference type="ARBA" id="ARBA00023163"/>
    </source>
</evidence>
<evidence type="ECO:0000256" key="7">
    <source>
        <dbReference type="ARBA" id="ARBA00022840"/>
    </source>
</evidence>
<feature type="compositionally biased region" description="Polar residues" evidence="12">
    <location>
        <begin position="1114"/>
        <end position="1125"/>
    </location>
</feature>
<keyword evidence="6 16" id="KW-0418">Kinase</keyword>
<accession>A0A4R1RCB6</accession>
<dbReference type="EC" id="2.7.13.3" evidence="2"/>
<dbReference type="CDD" id="cd00082">
    <property type="entry name" value="HisKA"/>
    <property type="match status" value="1"/>
</dbReference>
<dbReference type="SMART" id="SM00448">
    <property type="entry name" value="REC"/>
    <property type="match status" value="1"/>
</dbReference>
<dbReference type="Gene3D" id="2.130.10.10">
    <property type="entry name" value="YVTN repeat-like/Quinoprotein amine dehydrogenase"/>
    <property type="match status" value="2"/>
</dbReference>
<dbReference type="SUPFAM" id="SSF47384">
    <property type="entry name" value="Homodimeric domain of signal transducing histidine kinase"/>
    <property type="match status" value="1"/>
</dbReference>
<evidence type="ECO:0000256" key="9">
    <source>
        <dbReference type="ARBA" id="ARBA00023015"/>
    </source>
</evidence>
<dbReference type="InterPro" id="IPR011006">
    <property type="entry name" value="CheY-like_superfamily"/>
</dbReference>
<gene>
    <name evidence="16" type="ORF">EV196_109100</name>
</gene>
<keyword evidence="7" id="KW-0067">ATP-binding</keyword>
<dbReference type="GO" id="GO:0043565">
    <property type="term" value="F:sequence-specific DNA binding"/>
    <property type="evidence" value="ECO:0007669"/>
    <property type="project" value="InterPro"/>
</dbReference>
<dbReference type="InterPro" id="IPR011110">
    <property type="entry name" value="Reg_prop"/>
</dbReference>
<proteinExistence type="predicted"/>
<dbReference type="Gene3D" id="2.60.40.10">
    <property type="entry name" value="Immunoglobulins"/>
    <property type="match status" value="1"/>
</dbReference>
<dbReference type="InterPro" id="IPR011047">
    <property type="entry name" value="Quinoprotein_ADH-like_sf"/>
</dbReference>
<dbReference type="OrthoDB" id="358279at2"/>
<dbReference type="InterPro" id="IPR004358">
    <property type="entry name" value="Sig_transdc_His_kin-like_C"/>
</dbReference>
<evidence type="ECO:0000256" key="11">
    <source>
        <dbReference type="PROSITE-ProRule" id="PRU00169"/>
    </source>
</evidence>
<evidence type="ECO:0000256" key="2">
    <source>
        <dbReference type="ARBA" id="ARBA00012438"/>
    </source>
</evidence>
<dbReference type="Pfam" id="PF12833">
    <property type="entry name" value="HTH_18"/>
    <property type="match status" value="1"/>
</dbReference>
<name>A0A4R1RCB6_9FLAO</name>
<dbReference type="GO" id="GO:0005524">
    <property type="term" value="F:ATP binding"/>
    <property type="evidence" value="ECO:0007669"/>
    <property type="project" value="UniProtKB-KW"/>
</dbReference>
<evidence type="ECO:0000256" key="1">
    <source>
        <dbReference type="ARBA" id="ARBA00000085"/>
    </source>
</evidence>
<comment type="caution">
    <text evidence="16">The sequence shown here is derived from an EMBL/GenBank/DDBJ whole genome shotgun (WGS) entry which is preliminary data.</text>
</comment>
<dbReference type="SMART" id="SM00388">
    <property type="entry name" value="HisKA"/>
    <property type="match status" value="1"/>
</dbReference>
<dbReference type="Gene3D" id="1.10.10.60">
    <property type="entry name" value="Homeodomain-like"/>
    <property type="match status" value="2"/>
</dbReference>
<feature type="region of interest" description="Disordered" evidence="12">
    <location>
        <begin position="1113"/>
        <end position="1140"/>
    </location>
</feature>
<dbReference type="Pfam" id="PF00512">
    <property type="entry name" value="HisKA"/>
    <property type="match status" value="1"/>
</dbReference>
<dbReference type="PROSITE" id="PS50110">
    <property type="entry name" value="RESPONSE_REGULATORY"/>
    <property type="match status" value="1"/>
</dbReference>
<dbReference type="InterPro" id="IPR015943">
    <property type="entry name" value="WD40/YVTN_repeat-like_dom_sf"/>
</dbReference>
<evidence type="ECO:0000256" key="8">
    <source>
        <dbReference type="ARBA" id="ARBA00023012"/>
    </source>
</evidence>
<dbReference type="InterPro" id="IPR036890">
    <property type="entry name" value="HATPase_C_sf"/>
</dbReference>
<evidence type="ECO:0000259" key="14">
    <source>
        <dbReference type="PROSITE" id="PS50109"/>
    </source>
</evidence>
<dbReference type="InterPro" id="IPR009057">
    <property type="entry name" value="Homeodomain-like_sf"/>
</dbReference>
<sequence length="1389" mass="158295">MKPIFYFFVGYLFLVSTITWSQETKQKYQFVNIKENVSKIGAYTMIQDQYGFMWMGTNGAGLNRFDGINYTSYKNKLNDVTSLSNNNIYCSYKDHKNRLWFGTEMGLNLYDHKKDKFKRISFSGFGDHRANIAVRSLAEDNKGNLFVGTYEHGLFKMNLDNFKIEKIVSQGSNTQETISIHSLRSVSNGKIYAGTDRGLKEFDTKTNTLKLSKFKTKKGIESIYHPIQSLLIANNNLWVGTMTDGLFKINKISNKENEFKSLDHFAVSENRIMSIIKLSDGTLMSSTENDGLFHLNADGQIINHYLANKTDVKGIVANSIWCLFLDRNERIWLSYYNAGIGVYDKLYDKFNHIESLHNNSNSLQIGSVTAITKDQSDNFWVGLDGGGIDVFNPKSNQFTHINSSANKVFSGLINDYIESLFIDSNQNIWAGSWNKGLFLLKKGSKNFVNFTIKNTNGDLTSDNVISIDEDSEGTIWFASWDKGVHSYNPSTNKFTHHKSQPFLKNGIQDSYARKVLIDRKDNLWVATTDKGLFKIKKLKDGNFSIVSMALRMAKEFNNYATANHVLALYEGSDGLIWIGTRGAGLCKYNPDADTFTWYNTLNGLEAINITGIIEDLKGDIWLSTHSGITRFDIAANSFTRFTKDDGLLSNDFNANANFKDHQGNIYFGNYLGIDYFDPSKISVNATLPSLYLTRFKLFNEDVFPNQKSSPLISVIGETKNLTLDHTQSVFTIEYIGVNYTRPELNQYAYYLEGLEKSWNYVGSLKSATYTNLKHGNYTFKLKAANSDGKWTEIPLSLKITVLPPWWKTNEALFFYIVLLLLGFYLLNRMAQIRLNKKQEIALEQNMRLQEKALNEKKFQFFTNISHEFRTPLTLIMNPLNDIIRDDSLNLPYRVKEKHNIIHKNTDRLYRLINELLDFRKLELNKTRVSARQLNLVDFTKNVLSYFKEEALTNDIDLNLDADLTDITVWGDEKMLEKIIFNILSNAIKTTPKGGTINVDLQSTDKLYILPLVNETEPIKVVEISISDTGVGIAKEEVERIFERFYQAENLNKGYYGGTGIGLEVVREFVNLHKGKIEVESEVGKGSTFKIILPAGKSHFNESEIATEKIEQQFKNESFTPTNSSIEAEEKNSSENQSSPKYTLLVVEDNAELRDYLKNEIGNEYKVLTAENGKKGLEIAKESLPDIIITDVVMPEMNGFDFCKKIKTDISTSHIPLLMLTAKSQIDDRMEGIELGADAYMVKPFDMRLLRLRLSQLITSRQLIFNKYFSLITDIPANISTTSLDKEFIEKVLNYINANIGDPDLNVELLASQLNLSRSQFYRKIKALTNQTANEFLRNIRLQKAKQIIEKGNTNISEVCYKVGFSSPSYFTKCFKGYFGILPTEVESKS</sequence>
<dbReference type="PRINTS" id="PR00344">
    <property type="entry name" value="BCTRLSENSOR"/>
</dbReference>
<dbReference type="GO" id="GO:0003700">
    <property type="term" value="F:DNA-binding transcription factor activity"/>
    <property type="evidence" value="ECO:0007669"/>
    <property type="project" value="InterPro"/>
</dbReference>
<evidence type="ECO:0000256" key="4">
    <source>
        <dbReference type="ARBA" id="ARBA00022679"/>
    </source>
</evidence>
<evidence type="ECO:0000259" key="15">
    <source>
        <dbReference type="PROSITE" id="PS50110"/>
    </source>
</evidence>
<dbReference type="Gene3D" id="1.10.287.130">
    <property type="match status" value="1"/>
</dbReference>
<evidence type="ECO:0000256" key="6">
    <source>
        <dbReference type="ARBA" id="ARBA00022777"/>
    </source>
</evidence>
<dbReference type="InterPro" id="IPR013783">
    <property type="entry name" value="Ig-like_fold"/>
</dbReference>
<dbReference type="Pfam" id="PF07494">
    <property type="entry name" value="Reg_prop"/>
    <property type="match status" value="2"/>
</dbReference>
<keyword evidence="3 11" id="KW-0597">Phosphoprotein</keyword>